<proteinExistence type="predicted"/>
<sequence>MTSQIKSGGLVLALIIMGFASSSLAQQKGQWVPGQFGLNAGVIPDPGITYGNLSLNYSASRLNNSNGDRVIQNVTGTYSFWVNENIIYYVPKHKFLGGYFMPYVALNYASGSVVADLTLTSTNLSAGGGGSGFADMYVQPVNLGWHFGKRVDFNAGYSFVAPTGRYTAGASDNVGSGYWGNNITSGTTYYITKNKGTTANLATAWEIHGQRQTASVPAGQFSYKTPGQAFTTEWGVGQVLPLKKDFSRLLQLGLVGYDQWQVTGSGGTVIVAGIPVPASRIPHYSVHGIGLQSNFILPANGLAAFFKYYDEYSAKARPQGRTFVFGFSWTLRIPKPLPANP</sequence>
<evidence type="ECO:0000313" key="2">
    <source>
        <dbReference type="EMBL" id="RSL18912.1"/>
    </source>
</evidence>
<feature type="chain" id="PRO_5018663193" description="Outer membrane beta-barrel porin/alpha-amylase" evidence="1">
    <location>
        <begin position="26"/>
        <end position="341"/>
    </location>
</feature>
<feature type="signal peptide" evidence="1">
    <location>
        <begin position="1"/>
        <end position="25"/>
    </location>
</feature>
<name>A0A3R9QDA4_9BACT</name>
<dbReference type="Pfam" id="PF13557">
    <property type="entry name" value="Phenol_MetA_deg"/>
    <property type="match status" value="1"/>
</dbReference>
<reference evidence="2 3" key="1">
    <citation type="submission" date="2018-12" db="EMBL/GenBank/DDBJ databases">
        <title>Sequencing of bacterial isolates from soil warming experiment in Harvard Forest, Massachusetts, USA.</title>
        <authorList>
            <person name="Deangelis K."/>
        </authorList>
    </citation>
    <scope>NUCLEOTIDE SEQUENCE [LARGE SCALE GENOMIC DNA]</scope>
    <source>
        <strain evidence="2 3">EB153</strain>
    </source>
</reference>
<dbReference type="RefSeq" id="WP_185827303.1">
    <property type="nucleotide sequence ID" value="NZ_RSDW01000001.1"/>
</dbReference>
<dbReference type="InterPro" id="IPR025737">
    <property type="entry name" value="FApF"/>
</dbReference>
<evidence type="ECO:0000313" key="3">
    <source>
        <dbReference type="Proteomes" id="UP000269669"/>
    </source>
</evidence>
<keyword evidence="1" id="KW-0732">Signal</keyword>
<keyword evidence="3" id="KW-1185">Reference proteome</keyword>
<accession>A0A3R9QDA4</accession>
<dbReference type="EMBL" id="RSDW01000001">
    <property type="protein sequence ID" value="RSL18912.1"/>
    <property type="molecule type" value="Genomic_DNA"/>
</dbReference>
<dbReference type="AlphaFoldDB" id="A0A3R9QDA4"/>
<protein>
    <recommendedName>
        <fullName evidence="4">Outer membrane beta-barrel porin/alpha-amylase</fullName>
    </recommendedName>
</protein>
<organism evidence="2 3">
    <name type="scientific">Edaphobacter aggregans</name>
    <dbReference type="NCBI Taxonomy" id="570835"/>
    <lineage>
        <taxon>Bacteria</taxon>
        <taxon>Pseudomonadati</taxon>
        <taxon>Acidobacteriota</taxon>
        <taxon>Terriglobia</taxon>
        <taxon>Terriglobales</taxon>
        <taxon>Acidobacteriaceae</taxon>
        <taxon>Edaphobacter</taxon>
    </lineage>
</organism>
<dbReference type="Proteomes" id="UP000269669">
    <property type="component" value="Unassembled WGS sequence"/>
</dbReference>
<comment type="caution">
    <text evidence="2">The sequence shown here is derived from an EMBL/GenBank/DDBJ whole genome shotgun (WGS) entry which is preliminary data.</text>
</comment>
<evidence type="ECO:0008006" key="4">
    <source>
        <dbReference type="Google" id="ProtNLM"/>
    </source>
</evidence>
<gene>
    <name evidence="2" type="ORF">EDE15_4520</name>
</gene>
<evidence type="ECO:0000256" key="1">
    <source>
        <dbReference type="SAM" id="SignalP"/>
    </source>
</evidence>